<reference evidence="2" key="1">
    <citation type="journal article" date="2017" name="Appl. Environ. Microbiol.">
        <title>Genomic analysis of Calderihabitans maritimus KKC1, a thermophilic hydrogenogenic carboxydotrophic bacterium isolated from marine sediment.</title>
        <authorList>
            <person name="Omae K."/>
            <person name="Yoneda Y."/>
            <person name="Fukuyama Y."/>
            <person name="Yoshida T."/>
            <person name="Sako Y."/>
        </authorList>
    </citation>
    <scope>NUCLEOTIDE SEQUENCE [LARGE SCALE GENOMIC DNA]</scope>
    <source>
        <strain evidence="2">KKC1</strain>
    </source>
</reference>
<gene>
    <name evidence="1" type="ORF">KKC1_15930</name>
</gene>
<sequence>MMRARYRGLERVAIQVLMTSICLNAKKMAQRAKLEPEIAGKMI</sequence>
<keyword evidence="2" id="KW-1185">Reference proteome</keyword>
<accession>A0A1Z5HSD7</accession>
<evidence type="ECO:0000313" key="2">
    <source>
        <dbReference type="Proteomes" id="UP000197032"/>
    </source>
</evidence>
<comment type="caution">
    <text evidence="1">The sequence shown here is derived from an EMBL/GenBank/DDBJ whole genome shotgun (WGS) entry which is preliminary data.</text>
</comment>
<protein>
    <submittedName>
        <fullName evidence="1">Putative transposase</fullName>
    </submittedName>
</protein>
<organism evidence="1 2">
    <name type="scientific">Calderihabitans maritimus</name>
    <dbReference type="NCBI Taxonomy" id="1246530"/>
    <lineage>
        <taxon>Bacteria</taxon>
        <taxon>Bacillati</taxon>
        <taxon>Bacillota</taxon>
        <taxon>Clostridia</taxon>
        <taxon>Neomoorellales</taxon>
        <taxon>Calderihabitantaceae</taxon>
        <taxon>Calderihabitans</taxon>
    </lineage>
</organism>
<dbReference type="EMBL" id="BDGJ01000080">
    <property type="protein sequence ID" value="GAW92439.1"/>
    <property type="molecule type" value="Genomic_DNA"/>
</dbReference>
<proteinExistence type="predicted"/>
<dbReference type="Proteomes" id="UP000197032">
    <property type="component" value="Unassembled WGS sequence"/>
</dbReference>
<evidence type="ECO:0000313" key="1">
    <source>
        <dbReference type="EMBL" id="GAW92439.1"/>
    </source>
</evidence>
<dbReference type="AlphaFoldDB" id="A0A1Z5HSD7"/>
<name>A0A1Z5HSD7_9FIRM</name>